<dbReference type="EMBL" id="JBHUEA010000023">
    <property type="protein sequence ID" value="MFD1722569.1"/>
    <property type="molecule type" value="Genomic_DNA"/>
</dbReference>
<keyword evidence="1" id="KW-0812">Transmembrane</keyword>
<organism evidence="2 3">
    <name type="scientific">Amnibacterium endophyticum</name>
    <dbReference type="NCBI Taxonomy" id="2109337"/>
    <lineage>
        <taxon>Bacteria</taxon>
        <taxon>Bacillati</taxon>
        <taxon>Actinomycetota</taxon>
        <taxon>Actinomycetes</taxon>
        <taxon>Micrococcales</taxon>
        <taxon>Microbacteriaceae</taxon>
        <taxon>Amnibacterium</taxon>
    </lineage>
</organism>
<feature type="transmembrane region" description="Helical" evidence="1">
    <location>
        <begin position="76"/>
        <end position="97"/>
    </location>
</feature>
<protein>
    <recommendedName>
        <fullName evidence="4">Serine/threonine protein kinase</fullName>
    </recommendedName>
</protein>
<evidence type="ECO:0000313" key="2">
    <source>
        <dbReference type="EMBL" id="MFD1722569.1"/>
    </source>
</evidence>
<evidence type="ECO:0008006" key="4">
    <source>
        <dbReference type="Google" id="ProtNLM"/>
    </source>
</evidence>
<keyword evidence="1" id="KW-1133">Transmembrane helix</keyword>
<evidence type="ECO:0000256" key="1">
    <source>
        <dbReference type="SAM" id="Phobius"/>
    </source>
</evidence>
<accession>A0ABW4LHC8</accession>
<comment type="caution">
    <text evidence="2">The sequence shown here is derived from an EMBL/GenBank/DDBJ whole genome shotgun (WGS) entry which is preliminary data.</text>
</comment>
<gene>
    <name evidence="2" type="ORF">ACFSBI_13520</name>
</gene>
<evidence type="ECO:0000313" key="3">
    <source>
        <dbReference type="Proteomes" id="UP001597347"/>
    </source>
</evidence>
<proteinExistence type="predicted"/>
<keyword evidence="1" id="KW-0472">Membrane</keyword>
<feature type="non-terminal residue" evidence="2">
    <location>
        <position position="1"/>
    </location>
</feature>
<dbReference type="Proteomes" id="UP001597347">
    <property type="component" value="Unassembled WGS sequence"/>
</dbReference>
<dbReference type="RefSeq" id="WP_377935787.1">
    <property type="nucleotide sequence ID" value="NZ_JBHUEA010000023.1"/>
</dbReference>
<sequence>AVRAQPRAARVLRAEQLRRYLLAQPAVLAADEVAALVRVLDDARTWQPTSEAGPQLLVAFAGLAGDVRRAARRRSAWVLGLLALTLTGVASLVLPLLGL</sequence>
<name>A0ABW4LHC8_9MICO</name>
<reference evidence="3" key="1">
    <citation type="journal article" date="2019" name="Int. J. Syst. Evol. Microbiol.">
        <title>The Global Catalogue of Microorganisms (GCM) 10K type strain sequencing project: providing services to taxonomists for standard genome sequencing and annotation.</title>
        <authorList>
            <consortium name="The Broad Institute Genomics Platform"/>
            <consortium name="The Broad Institute Genome Sequencing Center for Infectious Disease"/>
            <person name="Wu L."/>
            <person name="Ma J."/>
        </authorList>
    </citation>
    <scope>NUCLEOTIDE SEQUENCE [LARGE SCALE GENOMIC DNA]</scope>
    <source>
        <strain evidence="3">CGMCC 1.12471</strain>
    </source>
</reference>
<keyword evidence="3" id="KW-1185">Reference proteome</keyword>